<dbReference type="InterPro" id="IPR023393">
    <property type="entry name" value="START-like_dom_sf"/>
</dbReference>
<dbReference type="AlphaFoldDB" id="A0A368SYZ9"/>
<dbReference type="RefSeq" id="WP_114399307.1">
    <property type="nucleotide sequence ID" value="NZ_QEIM01000116.1"/>
</dbReference>
<dbReference type="Gene3D" id="3.30.530.20">
    <property type="match status" value="1"/>
</dbReference>
<dbReference type="Pfam" id="PF10604">
    <property type="entry name" value="Polyketide_cyc2"/>
    <property type="match status" value="1"/>
</dbReference>
<comment type="caution">
    <text evidence="1">The sequence shown here is derived from an EMBL/GenBank/DDBJ whole genome shotgun (WGS) entry which is preliminary data.</text>
</comment>
<evidence type="ECO:0000313" key="2">
    <source>
        <dbReference type="Proteomes" id="UP000253318"/>
    </source>
</evidence>
<dbReference type="CDD" id="cd07821">
    <property type="entry name" value="PYR_PYL_RCAR_like"/>
    <property type="match status" value="1"/>
</dbReference>
<dbReference type="Proteomes" id="UP000253318">
    <property type="component" value="Unassembled WGS sequence"/>
</dbReference>
<proteinExistence type="predicted"/>
<dbReference type="SUPFAM" id="SSF55961">
    <property type="entry name" value="Bet v1-like"/>
    <property type="match status" value="1"/>
</dbReference>
<dbReference type="InterPro" id="IPR019587">
    <property type="entry name" value="Polyketide_cyclase/dehydratase"/>
</dbReference>
<organism evidence="1 2">
    <name type="scientific">Marinitenerispora sediminis</name>
    <dbReference type="NCBI Taxonomy" id="1931232"/>
    <lineage>
        <taxon>Bacteria</taxon>
        <taxon>Bacillati</taxon>
        <taxon>Actinomycetota</taxon>
        <taxon>Actinomycetes</taxon>
        <taxon>Streptosporangiales</taxon>
        <taxon>Nocardiopsidaceae</taxon>
        <taxon>Marinitenerispora</taxon>
    </lineage>
</organism>
<name>A0A368SYZ9_9ACTN</name>
<keyword evidence="2" id="KW-1185">Reference proteome</keyword>
<reference evidence="1 2" key="1">
    <citation type="submission" date="2018-04" db="EMBL/GenBank/DDBJ databases">
        <title>Novel actinobacteria from marine sediment.</title>
        <authorList>
            <person name="Ng Z.Y."/>
            <person name="Tan G.Y.A."/>
        </authorList>
    </citation>
    <scope>NUCLEOTIDE SEQUENCE [LARGE SCALE GENOMIC DNA]</scope>
    <source>
        <strain evidence="1 2">TPS81</strain>
    </source>
</reference>
<protein>
    <submittedName>
        <fullName evidence="1">MxaD family protein</fullName>
    </submittedName>
</protein>
<evidence type="ECO:0000313" key="1">
    <source>
        <dbReference type="EMBL" id="RCV50400.1"/>
    </source>
</evidence>
<dbReference type="OrthoDB" id="5185789at2"/>
<dbReference type="EMBL" id="QEIN01000285">
    <property type="protein sequence ID" value="RCV50400.1"/>
    <property type="molecule type" value="Genomic_DNA"/>
</dbReference>
<gene>
    <name evidence="1" type="ORF">DEF24_24245</name>
</gene>
<sequence>MPRYRVSATTAAPAETVWGLLVDGRAWPRWASGLDELVEDRSSRLDPHGRDGVGAVRAFRSGRTVTGERLTELVENRRMAYEDTFNLALKNYRAVIELEPAAAGGTTITWRGTWRARPGVGWLMPFILPSVMQRMGDDLAAYAAEASSAA</sequence>
<accession>A0A368SYZ9</accession>